<keyword evidence="3" id="KW-0731">Sigma factor</keyword>
<comment type="caution">
    <text evidence="7">The sequence shown here is derived from an EMBL/GenBank/DDBJ whole genome shotgun (WGS) entry which is preliminary data.</text>
</comment>
<evidence type="ECO:0000313" key="8">
    <source>
        <dbReference type="Proteomes" id="UP001501508"/>
    </source>
</evidence>
<evidence type="ECO:0000313" key="7">
    <source>
        <dbReference type="EMBL" id="GAA4437368.1"/>
    </source>
</evidence>
<evidence type="ECO:0000259" key="5">
    <source>
        <dbReference type="Pfam" id="PF04542"/>
    </source>
</evidence>
<comment type="similarity">
    <text evidence="1">Belongs to the sigma-70 factor family. ECF subfamily.</text>
</comment>
<proteinExistence type="inferred from homology"/>
<dbReference type="InterPro" id="IPR007627">
    <property type="entry name" value="RNA_pol_sigma70_r2"/>
</dbReference>
<dbReference type="SUPFAM" id="SSF88659">
    <property type="entry name" value="Sigma3 and sigma4 domains of RNA polymerase sigma factors"/>
    <property type="match status" value="1"/>
</dbReference>
<gene>
    <name evidence="7" type="ORF">GCM10023091_16480</name>
</gene>
<accession>A0ABP8LXP3</accession>
<reference evidence="8" key="1">
    <citation type="journal article" date="2019" name="Int. J. Syst. Evol. Microbiol.">
        <title>The Global Catalogue of Microorganisms (GCM) 10K type strain sequencing project: providing services to taxonomists for standard genome sequencing and annotation.</title>
        <authorList>
            <consortium name="The Broad Institute Genomics Platform"/>
            <consortium name="The Broad Institute Genome Sequencing Center for Infectious Disease"/>
            <person name="Wu L."/>
            <person name="Ma J."/>
        </authorList>
    </citation>
    <scope>NUCLEOTIDE SEQUENCE [LARGE SCALE GENOMIC DNA]</scope>
    <source>
        <strain evidence="8">JCM 31920</strain>
    </source>
</reference>
<feature type="domain" description="RNA polymerase sigma-70 region 2" evidence="5">
    <location>
        <begin position="9"/>
        <end position="75"/>
    </location>
</feature>
<dbReference type="SUPFAM" id="SSF88946">
    <property type="entry name" value="Sigma2 domain of RNA polymerase sigma factors"/>
    <property type="match status" value="1"/>
</dbReference>
<feature type="domain" description="RNA polymerase sigma factor 70 region 4 type 2" evidence="6">
    <location>
        <begin position="100"/>
        <end position="150"/>
    </location>
</feature>
<dbReference type="InterPro" id="IPR013324">
    <property type="entry name" value="RNA_pol_sigma_r3/r4-like"/>
</dbReference>
<evidence type="ECO:0000259" key="6">
    <source>
        <dbReference type="Pfam" id="PF08281"/>
    </source>
</evidence>
<dbReference type="InterPro" id="IPR013249">
    <property type="entry name" value="RNA_pol_sigma70_r4_t2"/>
</dbReference>
<keyword evidence="8" id="KW-1185">Reference proteome</keyword>
<dbReference type="Pfam" id="PF08281">
    <property type="entry name" value="Sigma70_r4_2"/>
    <property type="match status" value="1"/>
</dbReference>
<evidence type="ECO:0000256" key="2">
    <source>
        <dbReference type="ARBA" id="ARBA00023015"/>
    </source>
</evidence>
<evidence type="ECO:0000256" key="3">
    <source>
        <dbReference type="ARBA" id="ARBA00023082"/>
    </source>
</evidence>
<dbReference type="EMBL" id="BAABEY010000018">
    <property type="protein sequence ID" value="GAA4437368.1"/>
    <property type="molecule type" value="Genomic_DNA"/>
</dbReference>
<dbReference type="InterPro" id="IPR036388">
    <property type="entry name" value="WH-like_DNA-bd_sf"/>
</dbReference>
<dbReference type="Gene3D" id="1.10.10.10">
    <property type="entry name" value="Winged helix-like DNA-binding domain superfamily/Winged helix DNA-binding domain"/>
    <property type="match status" value="1"/>
</dbReference>
<organism evidence="7 8">
    <name type="scientific">Ravibacter arvi</name>
    <dbReference type="NCBI Taxonomy" id="2051041"/>
    <lineage>
        <taxon>Bacteria</taxon>
        <taxon>Pseudomonadati</taxon>
        <taxon>Bacteroidota</taxon>
        <taxon>Cytophagia</taxon>
        <taxon>Cytophagales</taxon>
        <taxon>Spirosomataceae</taxon>
        <taxon>Ravibacter</taxon>
    </lineage>
</organism>
<dbReference type="Gene3D" id="1.10.1740.10">
    <property type="match status" value="1"/>
</dbReference>
<sequence length="156" mass="18359">MEEAQFVRLINEHQGIIHKISRLYRDSPEDREDLFQEIVFQLWKSLPSFREKAAFSTWMYRIALSTAISAFRKKRPDIRYTAALPDALEEPPESHDRRERLFGALRKLNDADKALITLYLEDLSYHEIAEISGISENHVGVKLNRIKQKIQQLLKH</sequence>
<keyword evidence="4" id="KW-0804">Transcription</keyword>
<dbReference type="InterPro" id="IPR039425">
    <property type="entry name" value="RNA_pol_sigma-70-like"/>
</dbReference>
<dbReference type="NCBIfam" id="TIGR02937">
    <property type="entry name" value="sigma70-ECF"/>
    <property type="match status" value="1"/>
</dbReference>
<name>A0ABP8LXP3_9BACT</name>
<dbReference type="PANTHER" id="PTHR43133">
    <property type="entry name" value="RNA POLYMERASE ECF-TYPE SIGMA FACTO"/>
    <property type="match status" value="1"/>
</dbReference>
<dbReference type="PANTHER" id="PTHR43133:SF45">
    <property type="entry name" value="RNA POLYMERASE ECF-TYPE SIGMA FACTOR"/>
    <property type="match status" value="1"/>
</dbReference>
<dbReference type="InterPro" id="IPR013325">
    <property type="entry name" value="RNA_pol_sigma_r2"/>
</dbReference>
<evidence type="ECO:0000256" key="4">
    <source>
        <dbReference type="ARBA" id="ARBA00023163"/>
    </source>
</evidence>
<dbReference type="InterPro" id="IPR014284">
    <property type="entry name" value="RNA_pol_sigma-70_dom"/>
</dbReference>
<evidence type="ECO:0000256" key="1">
    <source>
        <dbReference type="ARBA" id="ARBA00010641"/>
    </source>
</evidence>
<protein>
    <submittedName>
        <fullName evidence="7">RNA polymerase sigma factor</fullName>
    </submittedName>
</protein>
<dbReference type="RefSeq" id="WP_345027911.1">
    <property type="nucleotide sequence ID" value="NZ_BAABEY010000018.1"/>
</dbReference>
<dbReference type="Pfam" id="PF04542">
    <property type="entry name" value="Sigma70_r2"/>
    <property type="match status" value="1"/>
</dbReference>
<dbReference type="Proteomes" id="UP001501508">
    <property type="component" value="Unassembled WGS sequence"/>
</dbReference>
<keyword evidence="2" id="KW-0805">Transcription regulation</keyword>